<dbReference type="AlphaFoldDB" id="A0A2P5X612"/>
<protein>
    <submittedName>
        <fullName evidence="1">Uncharacterized protein</fullName>
    </submittedName>
</protein>
<accession>A0A2P5X612</accession>
<evidence type="ECO:0000313" key="2">
    <source>
        <dbReference type="Proteomes" id="UP000239757"/>
    </source>
</evidence>
<evidence type="ECO:0000313" key="1">
    <source>
        <dbReference type="EMBL" id="PPR98777.1"/>
    </source>
</evidence>
<gene>
    <name evidence="1" type="ORF">GOBAR_AA21893</name>
</gene>
<dbReference type="EMBL" id="KZ665594">
    <property type="protein sequence ID" value="PPR98777.1"/>
    <property type="molecule type" value="Genomic_DNA"/>
</dbReference>
<organism evidence="1 2">
    <name type="scientific">Gossypium barbadense</name>
    <name type="common">Sea Island cotton</name>
    <name type="synonym">Hibiscus barbadensis</name>
    <dbReference type="NCBI Taxonomy" id="3634"/>
    <lineage>
        <taxon>Eukaryota</taxon>
        <taxon>Viridiplantae</taxon>
        <taxon>Streptophyta</taxon>
        <taxon>Embryophyta</taxon>
        <taxon>Tracheophyta</taxon>
        <taxon>Spermatophyta</taxon>
        <taxon>Magnoliopsida</taxon>
        <taxon>eudicotyledons</taxon>
        <taxon>Gunneridae</taxon>
        <taxon>Pentapetalae</taxon>
        <taxon>rosids</taxon>
        <taxon>malvids</taxon>
        <taxon>Malvales</taxon>
        <taxon>Malvaceae</taxon>
        <taxon>Malvoideae</taxon>
        <taxon>Gossypium</taxon>
    </lineage>
</organism>
<dbReference type="Proteomes" id="UP000239757">
    <property type="component" value="Unassembled WGS sequence"/>
</dbReference>
<reference evidence="1 2" key="1">
    <citation type="submission" date="2015-01" db="EMBL/GenBank/DDBJ databases">
        <title>Genome of allotetraploid Gossypium barbadense reveals genomic plasticity and fiber elongation in cotton evolution.</title>
        <authorList>
            <person name="Chen X."/>
            <person name="Liu X."/>
            <person name="Zhao B."/>
            <person name="Zheng H."/>
            <person name="Hu Y."/>
            <person name="Lu G."/>
            <person name="Yang C."/>
            <person name="Chen J."/>
            <person name="Shan C."/>
            <person name="Zhang L."/>
            <person name="Zhou Y."/>
            <person name="Wang L."/>
            <person name="Guo W."/>
            <person name="Bai Y."/>
            <person name="Ruan J."/>
            <person name="Shangguan X."/>
            <person name="Mao Y."/>
            <person name="Jiang J."/>
            <person name="Zhu Y."/>
            <person name="Lei J."/>
            <person name="Kang H."/>
            <person name="Chen S."/>
            <person name="He X."/>
            <person name="Wang R."/>
            <person name="Wang Y."/>
            <person name="Chen J."/>
            <person name="Wang L."/>
            <person name="Yu S."/>
            <person name="Wang B."/>
            <person name="Wei J."/>
            <person name="Song S."/>
            <person name="Lu X."/>
            <person name="Gao Z."/>
            <person name="Gu W."/>
            <person name="Deng X."/>
            <person name="Ma D."/>
            <person name="Wang S."/>
            <person name="Liang W."/>
            <person name="Fang L."/>
            <person name="Cai C."/>
            <person name="Zhu X."/>
            <person name="Zhou B."/>
            <person name="Zhang Y."/>
            <person name="Chen Z."/>
            <person name="Xu S."/>
            <person name="Zhu R."/>
            <person name="Wang S."/>
            <person name="Zhang T."/>
            <person name="Zhao G."/>
        </authorList>
    </citation>
    <scope>NUCLEOTIDE SEQUENCE [LARGE SCALE GENOMIC DNA]</scope>
    <source>
        <strain evidence="2">cv. Xinhai21</strain>
        <tissue evidence="1">Leaf</tissue>
    </source>
</reference>
<sequence length="127" mass="14099">MVVKASSELAFRLALGIVQKSISLELGKPLFTGSGIDFNSDLAVRSWLKPCPYLTPKTGYAAKKRKSLSLGSTFDFSFRESSESRTRALRKSRRSWQVDSHSLGYETLLPISKRNGLTRASSKLTIL</sequence>
<proteinExistence type="predicted"/>
<name>A0A2P5X612_GOSBA</name>